<feature type="transmembrane region" description="Helical" evidence="8">
    <location>
        <begin position="180"/>
        <end position="196"/>
    </location>
</feature>
<keyword evidence="5" id="KW-0448">Lipopolysaccharide biosynthesis</keyword>
<evidence type="ECO:0000256" key="5">
    <source>
        <dbReference type="ARBA" id="ARBA00022985"/>
    </source>
</evidence>
<gene>
    <name evidence="10" type="ORF">SAMN04515668_3349</name>
</gene>
<feature type="transmembrane region" description="Helical" evidence="8">
    <location>
        <begin position="216"/>
        <end position="249"/>
    </location>
</feature>
<dbReference type="CDD" id="cd04187">
    <property type="entry name" value="DPM1_like_bac"/>
    <property type="match status" value="1"/>
</dbReference>
<feature type="domain" description="Glycosyltransferase 2-like" evidence="9">
    <location>
        <begin position="5"/>
        <end position="169"/>
    </location>
</feature>
<keyword evidence="11" id="KW-1185">Reference proteome</keyword>
<dbReference type="SUPFAM" id="SSF53448">
    <property type="entry name" value="Nucleotide-diphospho-sugar transferases"/>
    <property type="match status" value="1"/>
</dbReference>
<keyword evidence="7 8" id="KW-0472">Membrane</keyword>
<name>A0A1I6A065_HYMAR</name>
<evidence type="ECO:0000256" key="7">
    <source>
        <dbReference type="ARBA" id="ARBA00023136"/>
    </source>
</evidence>
<dbReference type="GO" id="GO:0016757">
    <property type="term" value="F:glycosyltransferase activity"/>
    <property type="evidence" value="ECO:0007669"/>
    <property type="project" value="UniProtKB-KW"/>
</dbReference>
<evidence type="ECO:0000259" key="9">
    <source>
        <dbReference type="Pfam" id="PF00535"/>
    </source>
</evidence>
<evidence type="ECO:0000256" key="1">
    <source>
        <dbReference type="ARBA" id="ARBA00022475"/>
    </source>
</evidence>
<dbReference type="InterPro" id="IPR029044">
    <property type="entry name" value="Nucleotide-diphossugar_trans"/>
</dbReference>
<evidence type="ECO:0000256" key="4">
    <source>
        <dbReference type="ARBA" id="ARBA00022692"/>
    </source>
</evidence>
<reference evidence="11" key="1">
    <citation type="submission" date="2016-10" db="EMBL/GenBank/DDBJ databases">
        <authorList>
            <person name="Varghese N."/>
            <person name="Submissions S."/>
        </authorList>
    </citation>
    <scope>NUCLEOTIDE SEQUENCE [LARGE SCALE GENOMIC DNA]</scope>
    <source>
        <strain evidence="11">OR362-8,ATCC BAA-1266,JCM 13504</strain>
    </source>
</reference>
<accession>A0A1I6A065</accession>
<dbReference type="Pfam" id="PF00535">
    <property type="entry name" value="Glycos_transf_2"/>
    <property type="match status" value="1"/>
</dbReference>
<keyword evidence="3 10" id="KW-0808">Transferase</keyword>
<evidence type="ECO:0000256" key="8">
    <source>
        <dbReference type="SAM" id="Phobius"/>
    </source>
</evidence>
<keyword evidence="2 10" id="KW-0328">Glycosyltransferase</keyword>
<dbReference type="GO" id="GO:0005886">
    <property type="term" value="C:plasma membrane"/>
    <property type="evidence" value="ECO:0007669"/>
    <property type="project" value="TreeGrafter"/>
</dbReference>
<dbReference type="PANTHER" id="PTHR48090">
    <property type="entry name" value="UNDECAPRENYL-PHOSPHATE 4-DEOXY-4-FORMAMIDO-L-ARABINOSE TRANSFERASE-RELATED"/>
    <property type="match status" value="1"/>
</dbReference>
<organism evidence="10 11">
    <name type="scientific">Hymenobacter arizonensis</name>
    <name type="common">Siccationidurans arizonensis</name>
    <dbReference type="NCBI Taxonomy" id="1227077"/>
    <lineage>
        <taxon>Bacteria</taxon>
        <taxon>Pseudomonadati</taxon>
        <taxon>Bacteroidota</taxon>
        <taxon>Cytophagia</taxon>
        <taxon>Cytophagales</taxon>
        <taxon>Hymenobacteraceae</taxon>
        <taxon>Hymenobacter</taxon>
    </lineage>
</organism>
<evidence type="ECO:0000313" key="10">
    <source>
        <dbReference type="EMBL" id="SFQ62003.1"/>
    </source>
</evidence>
<evidence type="ECO:0000256" key="2">
    <source>
        <dbReference type="ARBA" id="ARBA00022676"/>
    </source>
</evidence>
<keyword evidence="6 8" id="KW-1133">Transmembrane helix</keyword>
<dbReference type="InterPro" id="IPR001173">
    <property type="entry name" value="Glyco_trans_2-like"/>
</dbReference>
<proteinExistence type="predicted"/>
<evidence type="ECO:0000256" key="3">
    <source>
        <dbReference type="ARBA" id="ARBA00022679"/>
    </source>
</evidence>
<sequence>MPKLSVIVPCYYNEGNIPVTTRELVANEANFPPEVSFEYVFVNDGSGDDTLAALQSAQVMYPGRIRIVDLAGNVGSYNAIVAGMAHATGDCLAVITADMQDPPELMVQMYAHWQKGFKLVIGNRQHREETGLGQTMAKTFHWLMKNLALSNIPDGGFDFVFFDRQVADEVLKLHERNSNVFYLMIWLGFPYVNIPYTRRKREIGKSRWTLSKKIKLLIDSLMAFSFVPIRAISVLGLGLGAIALLYGLYVVALKIASPDEPAGWTTLMVVLLIVSAFQMVALGVIGEYVWRGLDAARKRPLYVVREVLEPNKEAQQQQWRR</sequence>
<dbReference type="GO" id="GO:0009103">
    <property type="term" value="P:lipopolysaccharide biosynthetic process"/>
    <property type="evidence" value="ECO:0007669"/>
    <property type="project" value="UniProtKB-KW"/>
</dbReference>
<protein>
    <submittedName>
        <fullName evidence="10">Dolichol-phosphate mannosyltransferase</fullName>
    </submittedName>
</protein>
<keyword evidence="1" id="KW-1003">Cell membrane</keyword>
<dbReference type="InterPro" id="IPR050256">
    <property type="entry name" value="Glycosyltransferase_2"/>
</dbReference>
<dbReference type="STRING" id="1227077.SAMN04515668_3349"/>
<evidence type="ECO:0000256" key="6">
    <source>
        <dbReference type="ARBA" id="ARBA00022989"/>
    </source>
</evidence>
<dbReference type="OrthoDB" id="9807778at2"/>
<dbReference type="EMBL" id="FOXS01000004">
    <property type="protein sequence ID" value="SFQ62003.1"/>
    <property type="molecule type" value="Genomic_DNA"/>
</dbReference>
<dbReference type="AlphaFoldDB" id="A0A1I6A065"/>
<feature type="transmembrane region" description="Helical" evidence="8">
    <location>
        <begin position="269"/>
        <end position="290"/>
    </location>
</feature>
<dbReference type="RefSeq" id="WP_092676039.1">
    <property type="nucleotide sequence ID" value="NZ_FOXS01000004.1"/>
</dbReference>
<keyword evidence="4 8" id="KW-0812">Transmembrane</keyword>
<dbReference type="PANTHER" id="PTHR48090:SF3">
    <property type="entry name" value="UNDECAPRENYL-PHOSPHATE 4-DEOXY-4-FORMAMIDO-L-ARABINOSE TRANSFERASE"/>
    <property type="match status" value="1"/>
</dbReference>
<dbReference type="Proteomes" id="UP000199029">
    <property type="component" value="Unassembled WGS sequence"/>
</dbReference>
<evidence type="ECO:0000313" key="11">
    <source>
        <dbReference type="Proteomes" id="UP000199029"/>
    </source>
</evidence>
<dbReference type="Gene3D" id="3.90.550.10">
    <property type="entry name" value="Spore Coat Polysaccharide Biosynthesis Protein SpsA, Chain A"/>
    <property type="match status" value="1"/>
</dbReference>